<keyword evidence="3" id="KW-1185">Reference proteome</keyword>
<feature type="transmembrane region" description="Helical" evidence="1">
    <location>
        <begin position="75"/>
        <end position="94"/>
    </location>
</feature>
<keyword evidence="1" id="KW-1133">Transmembrane helix</keyword>
<dbReference type="EMBL" id="CP067341">
    <property type="protein sequence ID" value="QQP14554.1"/>
    <property type="molecule type" value="Genomic_DNA"/>
</dbReference>
<accession>A0ABX7B2C0</accession>
<keyword evidence="1" id="KW-0812">Transmembrane</keyword>
<evidence type="ECO:0000256" key="1">
    <source>
        <dbReference type="SAM" id="Phobius"/>
    </source>
</evidence>
<feature type="transmembrane region" description="Helical" evidence="1">
    <location>
        <begin position="12"/>
        <end position="29"/>
    </location>
</feature>
<organism evidence="2 3">
    <name type="scientific">Lysinibacillus agricola</name>
    <dbReference type="NCBI Taxonomy" id="2590012"/>
    <lineage>
        <taxon>Bacteria</taxon>
        <taxon>Bacillati</taxon>
        <taxon>Bacillota</taxon>
        <taxon>Bacilli</taxon>
        <taxon>Bacillales</taxon>
        <taxon>Bacillaceae</taxon>
        <taxon>Lysinibacillus</taxon>
    </lineage>
</organism>
<dbReference type="RefSeq" id="WP_053596927.1">
    <property type="nucleotide sequence ID" value="NZ_CP067341.1"/>
</dbReference>
<sequence>MKVFKSTRSFQLWFACFIFSVSILLLMVFLSMKEIYLQIGFPPGGIPHYLLKCLFIFSTCISGIYLIHSKFRNKGDTAIAAFFSLAITFVYGLLSSEAKYTAFTSHRKLQ</sequence>
<reference evidence="2 3" key="1">
    <citation type="submission" date="2020-01" db="EMBL/GenBank/DDBJ databases">
        <authorList>
            <person name="Liu G."/>
            <person name="Liu B."/>
        </authorList>
    </citation>
    <scope>NUCLEOTIDE SEQUENCE [LARGE SCALE GENOMIC DNA]</scope>
    <source>
        <strain evidence="2 3">FJAT-51161</strain>
    </source>
</reference>
<proteinExistence type="predicted"/>
<gene>
    <name evidence="2" type="ORF">FJQ98_11405</name>
</gene>
<dbReference type="Proteomes" id="UP000596049">
    <property type="component" value="Chromosome"/>
</dbReference>
<evidence type="ECO:0000313" key="2">
    <source>
        <dbReference type="EMBL" id="QQP14554.1"/>
    </source>
</evidence>
<feature type="transmembrane region" description="Helical" evidence="1">
    <location>
        <begin position="49"/>
        <end position="68"/>
    </location>
</feature>
<protein>
    <submittedName>
        <fullName evidence="2">Uncharacterized protein</fullName>
    </submittedName>
</protein>
<name>A0ABX7B2C0_9BACI</name>
<keyword evidence="1" id="KW-0472">Membrane</keyword>
<evidence type="ECO:0000313" key="3">
    <source>
        <dbReference type="Proteomes" id="UP000596049"/>
    </source>
</evidence>